<evidence type="ECO:0000313" key="3">
    <source>
        <dbReference type="Proteomes" id="UP000187406"/>
    </source>
</evidence>
<evidence type="ECO:0000256" key="1">
    <source>
        <dbReference type="SAM" id="MobiDB-lite"/>
    </source>
</evidence>
<proteinExistence type="predicted"/>
<dbReference type="InParanoid" id="A0A1Q3CCC5"/>
<keyword evidence="3" id="KW-1185">Reference proteome</keyword>
<dbReference type="AlphaFoldDB" id="A0A1Q3CCC5"/>
<comment type="caution">
    <text evidence="2">The sequence shown here is derived from an EMBL/GenBank/DDBJ whole genome shotgun (WGS) entry which is preliminary data.</text>
</comment>
<gene>
    <name evidence="2" type="ORF">CFOL_v3_21238</name>
</gene>
<feature type="region of interest" description="Disordered" evidence="1">
    <location>
        <begin position="1"/>
        <end position="50"/>
    </location>
</feature>
<feature type="region of interest" description="Disordered" evidence="1">
    <location>
        <begin position="118"/>
        <end position="155"/>
    </location>
</feature>
<dbReference type="OrthoDB" id="1669448at2759"/>
<feature type="compositionally biased region" description="Polar residues" evidence="1">
    <location>
        <begin position="127"/>
        <end position="147"/>
    </location>
</feature>
<dbReference type="PANTHER" id="PTHR36078:SF2">
    <property type="entry name" value="OS09G0473966 PROTEIN"/>
    <property type="match status" value="1"/>
</dbReference>
<accession>A0A1Q3CCC5</accession>
<protein>
    <submittedName>
        <fullName evidence="2">Uncharacterized protein</fullName>
    </submittedName>
</protein>
<dbReference type="EMBL" id="BDDD01001680">
    <property type="protein sequence ID" value="GAV77768.1"/>
    <property type="molecule type" value="Genomic_DNA"/>
</dbReference>
<dbReference type="PANTHER" id="PTHR36078">
    <property type="entry name" value="BNACNNG21220D PROTEIN"/>
    <property type="match status" value="1"/>
</dbReference>
<sequence>MAENLPNSSSSSPPSASHSATQPAAPPPPFPLKVEPESDNGAPNEMEQKPHIAMDHFAFLNSAEYVGKYKKYQSDYTRRLMAKYFTKKDLYGGMVFDEKSTVDDETIMSSRWPCPRSFADPVRAFEDQSSSGSTPSHDDPSNISNGKPLTPKKSG</sequence>
<dbReference type="Proteomes" id="UP000187406">
    <property type="component" value="Unassembled WGS sequence"/>
</dbReference>
<organism evidence="2 3">
    <name type="scientific">Cephalotus follicularis</name>
    <name type="common">Albany pitcher plant</name>
    <dbReference type="NCBI Taxonomy" id="3775"/>
    <lineage>
        <taxon>Eukaryota</taxon>
        <taxon>Viridiplantae</taxon>
        <taxon>Streptophyta</taxon>
        <taxon>Embryophyta</taxon>
        <taxon>Tracheophyta</taxon>
        <taxon>Spermatophyta</taxon>
        <taxon>Magnoliopsida</taxon>
        <taxon>eudicotyledons</taxon>
        <taxon>Gunneridae</taxon>
        <taxon>Pentapetalae</taxon>
        <taxon>rosids</taxon>
        <taxon>fabids</taxon>
        <taxon>Oxalidales</taxon>
        <taxon>Cephalotaceae</taxon>
        <taxon>Cephalotus</taxon>
    </lineage>
</organism>
<feature type="compositionally biased region" description="Low complexity" evidence="1">
    <location>
        <begin position="1"/>
        <end position="23"/>
    </location>
</feature>
<name>A0A1Q3CCC5_CEPFO</name>
<reference evidence="3" key="1">
    <citation type="submission" date="2016-04" db="EMBL/GenBank/DDBJ databases">
        <title>Cephalotus genome sequencing.</title>
        <authorList>
            <person name="Fukushima K."/>
            <person name="Hasebe M."/>
            <person name="Fang X."/>
        </authorList>
    </citation>
    <scope>NUCLEOTIDE SEQUENCE [LARGE SCALE GENOMIC DNA]</scope>
    <source>
        <strain evidence="3">cv. St1</strain>
    </source>
</reference>
<evidence type="ECO:0000313" key="2">
    <source>
        <dbReference type="EMBL" id="GAV77768.1"/>
    </source>
</evidence>